<dbReference type="PANTHER" id="PTHR32432:SF3">
    <property type="entry name" value="ETHANOLAMINE UTILIZATION PROTEIN EUTJ"/>
    <property type="match status" value="1"/>
</dbReference>
<evidence type="ECO:0000313" key="2">
    <source>
        <dbReference type="Proteomes" id="UP000811545"/>
    </source>
</evidence>
<dbReference type="PANTHER" id="PTHR32432">
    <property type="entry name" value="CELL DIVISION PROTEIN FTSA-RELATED"/>
    <property type="match status" value="1"/>
</dbReference>
<dbReference type="SUPFAM" id="SSF53067">
    <property type="entry name" value="Actin-like ATPase domain"/>
    <property type="match status" value="1"/>
</dbReference>
<sequence length="353" mass="39439">MRVGASPLATGQGRKYMMKNPFLRLYKKGKKRLSQELGWAEMERLGLDIGTRFIKLVSITYSSGKPRLKWAGLREVSRGEEEKKIAESIADLWREGGNATRRTKEVIVNLSISPTIHRLEFPDTLSDEEVKEAALLEVGQLIPNLENMESDVKLFRIAEAKKVGVLFIAAPTTAVSQRVKLVEKSGLSPVCMDIDSMALLNSAIQLGEANEKQSLLLLNIGTSFTNLAIIRKGGLPFLRDIPQGSQKILPTFGNSSTSMEEAEILTQIEHSIEYYRTRDKVESIGRILLTGGAIETPHIYEYFSKNMHILPERWNPLLKMTCLADEAVTKQFIEKEGVHFAVPLGLALQSEEI</sequence>
<dbReference type="GO" id="GO:0051301">
    <property type="term" value="P:cell division"/>
    <property type="evidence" value="ECO:0007669"/>
    <property type="project" value="UniProtKB-KW"/>
</dbReference>
<evidence type="ECO:0000313" key="1">
    <source>
        <dbReference type="EMBL" id="MBT9146054.1"/>
    </source>
</evidence>
<dbReference type="AlphaFoldDB" id="A0A9E2F210"/>
<organism evidence="1 2">
    <name type="scientific">Psychracetigena formicireducens</name>
    <dbReference type="NCBI Taxonomy" id="2986056"/>
    <lineage>
        <taxon>Bacteria</taxon>
        <taxon>Bacillati</taxon>
        <taxon>Candidatus Lithacetigenota</taxon>
        <taxon>Candidatus Psychracetigena</taxon>
    </lineage>
</organism>
<gene>
    <name evidence="1" type="primary">ftsA_2</name>
    <name evidence="1" type="ORF">DDT42_01933</name>
</gene>
<dbReference type="InterPro" id="IPR050696">
    <property type="entry name" value="FtsA/MreB"/>
</dbReference>
<dbReference type="EMBL" id="QLTW01000288">
    <property type="protein sequence ID" value="MBT9146054.1"/>
    <property type="molecule type" value="Genomic_DNA"/>
</dbReference>
<reference evidence="1 2" key="1">
    <citation type="journal article" date="2021" name="bioRxiv">
        <title>Unique metabolic strategies in Hadean analogues reveal hints for primordial physiology.</title>
        <authorList>
            <person name="Nobu M.K."/>
            <person name="Nakai R."/>
            <person name="Tamazawa S."/>
            <person name="Mori H."/>
            <person name="Toyoda A."/>
            <person name="Ijiri A."/>
            <person name="Suzuki S."/>
            <person name="Kurokawa K."/>
            <person name="Kamagata Y."/>
            <person name="Tamaki H."/>
        </authorList>
    </citation>
    <scope>NUCLEOTIDE SEQUENCE [LARGE SCALE GENOMIC DNA]</scope>
    <source>
        <strain evidence="1">BS525</strain>
    </source>
</reference>
<dbReference type="Pfam" id="PF11104">
    <property type="entry name" value="PilM_2"/>
    <property type="match status" value="1"/>
</dbReference>
<comment type="caution">
    <text evidence="1">The sequence shown here is derived from an EMBL/GenBank/DDBJ whole genome shotgun (WGS) entry which is preliminary data.</text>
</comment>
<name>A0A9E2F210_PSYF1</name>
<dbReference type="Gene3D" id="3.30.420.40">
    <property type="match status" value="2"/>
</dbReference>
<protein>
    <submittedName>
        <fullName evidence="1">Cell division protein FtsA</fullName>
    </submittedName>
</protein>
<keyword evidence="1" id="KW-0132">Cell division</keyword>
<dbReference type="InterPro" id="IPR043129">
    <property type="entry name" value="ATPase_NBD"/>
</dbReference>
<keyword evidence="1" id="KW-0131">Cell cycle</keyword>
<dbReference type="InterPro" id="IPR005883">
    <property type="entry name" value="PilM"/>
</dbReference>
<accession>A0A9E2F210</accession>
<dbReference type="Proteomes" id="UP000811545">
    <property type="component" value="Unassembled WGS sequence"/>
</dbReference>
<proteinExistence type="predicted"/>
<dbReference type="CDD" id="cd24049">
    <property type="entry name" value="ASKHA_NBD_PilM"/>
    <property type="match status" value="1"/>
</dbReference>